<feature type="compositionally biased region" description="Polar residues" evidence="3">
    <location>
        <begin position="333"/>
        <end position="351"/>
    </location>
</feature>
<evidence type="ECO:0000256" key="2">
    <source>
        <dbReference type="SAM" id="Coils"/>
    </source>
</evidence>
<dbReference type="GO" id="GO:0005856">
    <property type="term" value="C:cytoskeleton"/>
    <property type="evidence" value="ECO:0007669"/>
    <property type="project" value="TreeGrafter"/>
</dbReference>
<gene>
    <name evidence="4" type="ORF">GBAR_LOCUS6522</name>
</gene>
<reference evidence="4" key="1">
    <citation type="submission" date="2023-03" db="EMBL/GenBank/DDBJ databases">
        <authorList>
            <person name="Steffen K."/>
            <person name="Cardenas P."/>
        </authorList>
    </citation>
    <scope>NUCLEOTIDE SEQUENCE</scope>
</reference>
<feature type="region of interest" description="Disordered" evidence="3">
    <location>
        <begin position="173"/>
        <end position="428"/>
    </location>
</feature>
<evidence type="ECO:0000256" key="3">
    <source>
        <dbReference type="SAM" id="MobiDB-lite"/>
    </source>
</evidence>
<proteinExistence type="predicted"/>
<dbReference type="AlphaFoldDB" id="A0AA35RF13"/>
<sequence length="512" mass="58146">MTLQPLLKRRNSRSSQWRVWTGVTSQQPRSPSPPPGHGGEEKRREEEEGGGGRGESLEQAAALEAAEQQMILIHDEYKKLLREKEDEIVQLKSVIHQEHGTAQPDVDGQMTRKDLAVHKEMVAELRQQLSGLREQLTDKEKELKELNGRAEGKFSRLKTQAKTKIRELTAQLERMREEQGASPQLNLSATQVLDSSLLSTGGEEDSGASEQLQALQTQLTHTQRELEERKREEEERKRELEERKKELEERKEEEEERKKEEEERKEELEERKEDEEERRKELERVREEKKSLQQQVDSLRDKLNVSEVCVGKEREERVRLELKATELEEELETQASHISSVKQAATQLQKSLTEEQEHSHSLQLQLDQIQSSTTSPPSATNVTPGSQDDMVGSDGVPSKPPVSPGPPDKDDDHPSTFTPVMASGDRGSLVDMEQEISRLETALKQKDEQLSSFKTILEQTQAALDDARERGRNLAGNLENLSSEQSLLTQRVEALSLELTESAGCAGDEQRE</sequence>
<feature type="compositionally biased region" description="Polar residues" evidence="3">
    <location>
        <begin position="376"/>
        <end position="386"/>
    </location>
</feature>
<evidence type="ECO:0000313" key="5">
    <source>
        <dbReference type="Proteomes" id="UP001174909"/>
    </source>
</evidence>
<evidence type="ECO:0000313" key="4">
    <source>
        <dbReference type="EMBL" id="CAI8009757.1"/>
    </source>
</evidence>
<dbReference type="PANTHER" id="PTHR32083">
    <property type="entry name" value="CILIA AND FLAGELLA-ASSOCIATED PROTEIN 58-RELATED"/>
    <property type="match status" value="1"/>
</dbReference>
<evidence type="ECO:0000256" key="1">
    <source>
        <dbReference type="ARBA" id="ARBA00023054"/>
    </source>
</evidence>
<dbReference type="Proteomes" id="UP001174909">
    <property type="component" value="Unassembled WGS sequence"/>
</dbReference>
<feature type="region of interest" description="Disordered" evidence="3">
    <location>
        <begin position="1"/>
        <end position="62"/>
    </location>
</feature>
<feature type="compositionally biased region" description="Basic and acidic residues" evidence="3">
    <location>
        <begin position="298"/>
        <end position="326"/>
    </location>
</feature>
<feature type="coiled-coil region" evidence="2">
    <location>
        <begin position="429"/>
        <end position="498"/>
    </location>
</feature>
<feature type="compositionally biased region" description="Low complexity" evidence="3">
    <location>
        <begin position="361"/>
        <end position="375"/>
    </location>
</feature>
<feature type="compositionally biased region" description="Low complexity" evidence="3">
    <location>
        <begin position="211"/>
        <end position="221"/>
    </location>
</feature>
<dbReference type="PANTHER" id="PTHR32083:SF0">
    <property type="entry name" value="CILIA AND FLAGELLA-ASSOCIATED PROTEIN 58"/>
    <property type="match status" value="1"/>
</dbReference>
<feature type="compositionally biased region" description="Basic and acidic residues" evidence="3">
    <location>
        <begin position="222"/>
        <end position="291"/>
    </location>
</feature>
<protein>
    <submittedName>
        <fullName evidence="4">Uncharacterized protein</fullName>
    </submittedName>
</protein>
<name>A0AA35RF13_GEOBA</name>
<accession>A0AA35RF13</accession>
<feature type="compositionally biased region" description="Polar residues" evidence="3">
    <location>
        <begin position="13"/>
        <end position="24"/>
    </location>
</feature>
<feature type="compositionally biased region" description="Polar residues" evidence="3">
    <location>
        <begin position="181"/>
        <end position="199"/>
    </location>
</feature>
<keyword evidence="5" id="KW-1185">Reference proteome</keyword>
<organism evidence="4 5">
    <name type="scientific">Geodia barretti</name>
    <name type="common">Barrett's horny sponge</name>
    <dbReference type="NCBI Taxonomy" id="519541"/>
    <lineage>
        <taxon>Eukaryota</taxon>
        <taxon>Metazoa</taxon>
        <taxon>Porifera</taxon>
        <taxon>Demospongiae</taxon>
        <taxon>Heteroscleromorpha</taxon>
        <taxon>Tetractinellida</taxon>
        <taxon>Astrophorina</taxon>
        <taxon>Geodiidae</taxon>
        <taxon>Geodia</taxon>
    </lineage>
</organism>
<dbReference type="EMBL" id="CASHTH010000989">
    <property type="protein sequence ID" value="CAI8009757.1"/>
    <property type="molecule type" value="Genomic_DNA"/>
</dbReference>
<comment type="caution">
    <text evidence="4">The sequence shown here is derived from an EMBL/GenBank/DDBJ whole genome shotgun (WGS) entry which is preliminary data.</text>
</comment>
<keyword evidence="1 2" id="KW-0175">Coiled coil</keyword>